<keyword evidence="2" id="KW-0812">Transmembrane</keyword>
<feature type="transmembrane region" description="Helical" evidence="2">
    <location>
        <begin position="125"/>
        <end position="142"/>
    </location>
</feature>
<keyword evidence="2" id="KW-0472">Membrane</keyword>
<evidence type="ECO:0000313" key="4">
    <source>
        <dbReference type="EMBL" id="KAF8712785.1"/>
    </source>
</evidence>
<dbReference type="Proteomes" id="UP000636709">
    <property type="component" value="Unassembled WGS sequence"/>
</dbReference>
<keyword evidence="2" id="KW-1133">Transmembrane helix</keyword>
<dbReference type="PANTHER" id="PTHR31325">
    <property type="entry name" value="OS01G0798800 PROTEIN-RELATED"/>
    <property type="match status" value="1"/>
</dbReference>
<organism evidence="4 5">
    <name type="scientific">Digitaria exilis</name>
    <dbReference type="NCBI Taxonomy" id="1010633"/>
    <lineage>
        <taxon>Eukaryota</taxon>
        <taxon>Viridiplantae</taxon>
        <taxon>Streptophyta</taxon>
        <taxon>Embryophyta</taxon>
        <taxon>Tracheophyta</taxon>
        <taxon>Spermatophyta</taxon>
        <taxon>Magnoliopsida</taxon>
        <taxon>Liliopsida</taxon>
        <taxon>Poales</taxon>
        <taxon>Poaceae</taxon>
        <taxon>PACMAD clade</taxon>
        <taxon>Panicoideae</taxon>
        <taxon>Panicodae</taxon>
        <taxon>Paniceae</taxon>
        <taxon>Anthephorinae</taxon>
        <taxon>Digitaria</taxon>
    </lineage>
</organism>
<keyword evidence="5" id="KW-1185">Reference proteome</keyword>
<feature type="region of interest" description="Disordered" evidence="1">
    <location>
        <begin position="55"/>
        <end position="74"/>
    </location>
</feature>
<name>A0A835BS33_9POAL</name>
<proteinExistence type="predicted"/>
<accession>A0A835BS33</accession>
<dbReference type="Pfam" id="PF13968">
    <property type="entry name" value="DUF4220"/>
    <property type="match status" value="2"/>
</dbReference>
<sequence length="341" mass="37791">MGGGQVLAHAWSEWGLQALVLLSFTLQVVLLVLGELRRRIDSGLLRLDGVHDGGRDGHIRPGPPVRDGEQVAGAPSDGHHSCCCTAYAIDDNRLWLRHLQTLAVQTAAAGQVVYLAGDSSRRHSLLWWATVLIFAVGVAKYGERVWALRRAAEAYLLMSHRMLEVPKELFKGPKASGRRSGYSFESEVYGKDLYKVVEMQLSLMHDVRPAVATAAAFLLFNLQLGADHRGNKGSYNNRVDVAVTYVVSAGAVVLETASLVRSMFSSWTCPLLLQWSLERWHGSGDQREFRNYVLARKKSVGQWPWPYAHECPAARPRSRLEEEALLGGLHWATQLASAVRT</sequence>
<evidence type="ECO:0000259" key="3">
    <source>
        <dbReference type="Pfam" id="PF13968"/>
    </source>
</evidence>
<feature type="domain" description="DUF4220" evidence="3">
    <location>
        <begin position="158"/>
        <end position="292"/>
    </location>
</feature>
<gene>
    <name evidence="4" type="ORF">HU200_028557</name>
</gene>
<evidence type="ECO:0000256" key="1">
    <source>
        <dbReference type="SAM" id="MobiDB-lite"/>
    </source>
</evidence>
<feature type="transmembrane region" description="Helical" evidence="2">
    <location>
        <begin position="14"/>
        <end position="36"/>
    </location>
</feature>
<evidence type="ECO:0000313" key="5">
    <source>
        <dbReference type="Proteomes" id="UP000636709"/>
    </source>
</evidence>
<feature type="domain" description="DUF4220" evidence="3">
    <location>
        <begin position="84"/>
        <end position="152"/>
    </location>
</feature>
<dbReference type="InterPro" id="IPR025315">
    <property type="entry name" value="DUF4220"/>
</dbReference>
<dbReference type="OrthoDB" id="1689146at2759"/>
<dbReference type="AlphaFoldDB" id="A0A835BS33"/>
<evidence type="ECO:0000256" key="2">
    <source>
        <dbReference type="SAM" id="Phobius"/>
    </source>
</evidence>
<protein>
    <recommendedName>
        <fullName evidence="3">DUF4220 domain-containing protein</fullName>
    </recommendedName>
</protein>
<dbReference type="EMBL" id="JACEFO010001742">
    <property type="protein sequence ID" value="KAF8712785.1"/>
    <property type="molecule type" value="Genomic_DNA"/>
</dbReference>
<comment type="caution">
    <text evidence="4">The sequence shown here is derived from an EMBL/GenBank/DDBJ whole genome shotgun (WGS) entry which is preliminary data.</text>
</comment>
<reference evidence="4" key="1">
    <citation type="submission" date="2020-07" db="EMBL/GenBank/DDBJ databases">
        <title>Genome sequence and genetic diversity analysis of an under-domesticated orphan crop, white fonio (Digitaria exilis).</title>
        <authorList>
            <person name="Bennetzen J.L."/>
            <person name="Chen S."/>
            <person name="Ma X."/>
            <person name="Wang X."/>
            <person name="Yssel A.E.J."/>
            <person name="Chaluvadi S.R."/>
            <person name="Johnson M."/>
            <person name="Gangashetty P."/>
            <person name="Hamidou F."/>
            <person name="Sanogo M.D."/>
            <person name="Zwaenepoel A."/>
            <person name="Wallace J."/>
            <person name="Van De Peer Y."/>
            <person name="Van Deynze A."/>
        </authorList>
    </citation>
    <scope>NUCLEOTIDE SEQUENCE</scope>
    <source>
        <tissue evidence="4">Leaves</tissue>
    </source>
</reference>